<dbReference type="HAMAP" id="MF_01660">
    <property type="entry name" value="MenH"/>
    <property type="match status" value="1"/>
</dbReference>
<protein>
    <recommendedName>
        <fullName evidence="3">Putative 2-succinyl-6-hydroxy-2,4-cyclohexadiene-1-carboxylate synthase</fullName>
        <shortName evidence="3">SHCHC synthase</shortName>
        <ecNumber evidence="3">4.2.99.20</ecNumber>
    </recommendedName>
</protein>
<dbReference type="EC" id="4.2.99.20" evidence="3"/>
<dbReference type="GO" id="GO:0070205">
    <property type="term" value="F:2-succinyl-6-hydroxy-2,4-cyclohexadiene-1-carboxylate synthase activity"/>
    <property type="evidence" value="ECO:0007669"/>
    <property type="project" value="UniProtKB-UniRule"/>
</dbReference>
<dbReference type="InterPro" id="IPR029058">
    <property type="entry name" value="AB_hydrolase_fold"/>
</dbReference>
<comment type="catalytic activity">
    <reaction evidence="3">
        <text>5-enolpyruvoyl-6-hydroxy-2-succinyl-cyclohex-3-ene-1-carboxylate = (1R,6R)-6-hydroxy-2-succinyl-cyclohexa-2,4-diene-1-carboxylate + pyruvate</text>
        <dbReference type="Rhea" id="RHEA:25597"/>
        <dbReference type="ChEBI" id="CHEBI:15361"/>
        <dbReference type="ChEBI" id="CHEBI:58689"/>
        <dbReference type="ChEBI" id="CHEBI:58818"/>
        <dbReference type="EC" id="4.2.99.20"/>
    </reaction>
</comment>
<dbReference type="UniPathway" id="UPA01057">
    <property type="reaction ID" value="UER00900"/>
</dbReference>
<comment type="pathway">
    <text evidence="3">Quinol/quinone metabolism; 1,4-dihydroxy-2-naphthoate biosynthesis; 1,4-dihydroxy-2-naphthoate from chorismate: step 3/7.</text>
</comment>
<comment type="pathway">
    <text evidence="3">Quinol/quinone metabolism; menaquinone biosynthesis.</text>
</comment>
<dbReference type="Proteomes" id="UP000295416">
    <property type="component" value="Unassembled WGS sequence"/>
</dbReference>
<evidence type="ECO:0000256" key="2">
    <source>
        <dbReference type="ARBA" id="ARBA00023239"/>
    </source>
</evidence>
<dbReference type="PANTHER" id="PTHR42916">
    <property type="entry name" value="2-SUCCINYL-5-ENOLPYRUVYL-6-HYDROXY-3-CYCLOHEXENE-1-CARBOXYLATE SYNTHASE"/>
    <property type="match status" value="1"/>
</dbReference>
<dbReference type="EMBL" id="SLXK01000008">
    <property type="protein sequence ID" value="TCP29840.1"/>
    <property type="molecule type" value="Genomic_DNA"/>
</dbReference>
<dbReference type="RefSeq" id="WP_243646990.1">
    <property type="nucleotide sequence ID" value="NZ_SLXK01000008.1"/>
</dbReference>
<dbReference type="NCBIfam" id="TIGR03695">
    <property type="entry name" value="menH_SHCHC"/>
    <property type="match status" value="1"/>
</dbReference>
<evidence type="ECO:0000259" key="4">
    <source>
        <dbReference type="Pfam" id="PF00561"/>
    </source>
</evidence>
<dbReference type="AlphaFoldDB" id="A0A4R2P4U6"/>
<dbReference type="GO" id="GO:0009234">
    <property type="term" value="P:menaquinone biosynthetic process"/>
    <property type="evidence" value="ECO:0007669"/>
    <property type="project" value="UniProtKB-UniRule"/>
</dbReference>
<dbReference type="Pfam" id="PF00561">
    <property type="entry name" value="Abhydrolase_1"/>
    <property type="match status" value="1"/>
</dbReference>
<proteinExistence type="inferred from homology"/>
<comment type="subunit">
    <text evidence="3">Monomer.</text>
</comment>
<name>A0A4R2P4U6_9BACL</name>
<keyword evidence="2 3" id="KW-0456">Lyase</keyword>
<keyword evidence="1 3" id="KW-0474">Menaquinone biosynthesis</keyword>
<evidence type="ECO:0000256" key="3">
    <source>
        <dbReference type="HAMAP-Rule" id="MF_01660"/>
    </source>
</evidence>
<accession>A0A4R2P4U6</accession>
<gene>
    <name evidence="3" type="primary">menH</name>
    <name evidence="5" type="ORF">EV207_108134</name>
</gene>
<evidence type="ECO:0000313" key="6">
    <source>
        <dbReference type="Proteomes" id="UP000295416"/>
    </source>
</evidence>
<feature type="domain" description="AB hydrolase-1" evidence="4">
    <location>
        <begin position="22"/>
        <end position="257"/>
    </location>
</feature>
<dbReference type="PRINTS" id="PR00111">
    <property type="entry name" value="ABHYDROLASE"/>
</dbReference>
<dbReference type="InterPro" id="IPR000073">
    <property type="entry name" value="AB_hydrolase_1"/>
</dbReference>
<comment type="similarity">
    <text evidence="3">Belongs to the AB hydrolase superfamily. MenH family.</text>
</comment>
<reference evidence="5 6" key="1">
    <citation type="submission" date="2019-03" db="EMBL/GenBank/DDBJ databases">
        <title>Genomic Encyclopedia of Type Strains, Phase IV (KMG-IV): sequencing the most valuable type-strain genomes for metagenomic binning, comparative biology and taxonomic classification.</title>
        <authorList>
            <person name="Goeker M."/>
        </authorList>
    </citation>
    <scope>NUCLEOTIDE SEQUENCE [LARGE SCALE GENOMIC DNA]</scope>
    <source>
        <strain evidence="5 6">DSM 19377</strain>
    </source>
</reference>
<dbReference type="SUPFAM" id="SSF53474">
    <property type="entry name" value="alpha/beta-Hydrolases"/>
    <property type="match status" value="1"/>
</dbReference>
<dbReference type="UniPathway" id="UPA00079"/>
<sequence>MMINLIETLGVNRSVHVAGDGPPLLMLHGFTGTMATWEPFIQKWSKRYKIIAVDIVGHGQTTAPNHISYYTMEHEASALIECLDVLAIEKVNILGYSMGGRLALYMKVHHPERVGNLILESSSPGLIESSERKERKNRDDALADRIMTKGLEAFVDDWEQLPLFATQKNLPLDKRQAIRTERMGQTAEGLANSLRGMGTGIQPSLWNDLSSISDKVYFIAGHLDQKFLDIGKRMVNRAPDGKLNVITQTGHAVHVEQPEIFDKIVYDDFYHLLTDG</sequence>
<keyword evidence="6" id="KW-1185">Reference proteome</keyword>
<comment type="caution">
    <text evidence="5">The sequence shown here is derived from an EMBL/GenBank/DDBJ whole genome shotgun (WGS) entry which is preliminary data.</text>
</comment>
<comment type="function">
    <text evidence="3">Catalyzes a proton abstraction reaction that results in 2,5-elimination of pyruvate from 2-succinyl-5-enolpyruvyl-6-hydroxy-3-cyclohexene-1-carboxylate (SEPHCHC) and the formation of 2-succinyl-6-hydroxy-2,4-cyclohexadiene-1-carboxylate (SHCHC).</text>
</comment>
<evidence type="ECO:0000256" key="1">
    <source>
        <dbReference type="ARBA" id="ARBA00022428"/>
    </source>
</evidence>
<organism evidence="5 6">
    <name type="scientific">Scopulibacillus darangshiensis</name>
    <dbReference type="NCBI Taxonomy" id="442528"/>
    <lineage>
        <taxon>Bacteria</taxon>
        <taxon>Bacillati</taxon>
        <taxon>Bacillota</taxon>
        <taxon>Bacilli</taxon>
        <taxon>Bacillales</taxon>
        <taxon>Sporolactobacillaceae</taxon>
        <taxon>Scopulibacillus</taxon>
    </lineage>
</organism>
<dbReference type="Gene3D" id="3.40.50.1820">
    <property type="entry name" value="alpha/beta hydrolase"/>
    <property type="match status" value="1"/>
</dbReference>
<dbReference type="InterPro" id="IPR022485">
    <property type="entry name" value="SHCHC_synthase_MenH"/>
</dbReference>
<evidence type="ECO:0000313" key="5">
    <source>
        <dbReference type="EMBL" id="TCP29840.1"/>
    </source>
</evidence>
<dbReference type="PANTHER" id="PTHR42916:SF1">
    <property type="entry name" value="PROTEIN PHYLLO, CHLOROPLASTIC"/>
    <property type="match status" value="1"/>
</dbReference>